<sequence length="101" mass="12209">MTALFCLELRTNIFLIMNDCIIINYWKGFIFSFHSYFFPFRFESSLRAHYPGKRNYSDFSVIPLPYYIDVRSFHICESQHIIALPLQIPLPYRMLIRMYPV</sequence>
<protein>
    <submittedName>
        <fullName evidence="1">EC1118_1E8_0760p</fullName>
    </submittedName>
</protein>
<organism evidence="1">
    <name type="scientific">Saccharomyces cerevisiae (strain Lalvin EC1118 / Prise de mousse)</name>
    <name type="common">Baker's yeast</name>
    <dbReference type="NCBI Taxonomy" id="643680"/>
    <lineage>
        <taxon>Eukaryota</taxon>
        <taxon>Fungi</taxon>
        <taxon>Dikarya</taxon>
        <taxon>Ascomycota</taxon>
        <taxon>Saccharomycotina</taxon>
        <taxon>Saccharomycetes</taxon>
        <taxon>Saccharomycetales</taxon>
        <taxon>Saccharomycetaceae</taxon>
        <taxon>Saccharomyces</taxon>
    </lineage>
</organism>
<reference evidence="1" key="1">
    <citation type="journal article" date="2009" name="Proc. Natl. Acad. Sci. U.S.A.">
        <title>Eukaryote-to-eukaryote gene transfer events revealed by the genome sequence of the wine yeast Saccharomyces cerevisiae EC1118.</title>
        <authorList>
            <person name="Novo M."/>
            <person name="Bigey F."/>
            <person name="Beyne E."/>
            <person name="Galeote V."/>
            <person name="Gavory F."/>
            <person name="Mallet S."/>
            <person name="Cambot B."/>
            <person name="Legras J.L."/>
            <person name="Wincker P."/>
            <person name="Casaregola S."/>
            <person name="Dequin S."/>
        </authorList>
    </citation>
    <scope>NUCLEOTIDE SEQUENCE [LARGE SCALE GENOMIC DNA]</scope>
    <source>
        <strain evidence="1">Lalvin EC1118</strain>
        <strain>Lalvin EC1118 / Prise de mousse</strain>
    </source>
</reference>
<gene>
    <name evidence="1" type="ORF">EC1118_1E8_0760g</name>
</gene>
<dbReference type="EMBL" id="FN393067">
    <property type="protein sequence ID" value="CAY79152.1"/>
    <property type="molecule type" value="Genomic_DNA"/>
</dbReference>
<proteinExistence type="predicted"/>
<accession>C8Z6Y6</accession>
<name>C8Z6Y6_YEAS8</name>
<dbReference type="AlphaFoldDB" id="C8Z6Y6"/>
<evidence type="ECO:0000313" key="1">
    <source>
        <dbReference type="EMBL" id="CAY79152.1"/>
    </source>
</evidence>
<dbReference type="HOGENOM" id="CLU_2293876_0_0_1"/>